<evidence type="ECO:0000313" key="4">
    <source>
        <dbReference type="Proteomes" id="UP001596978"/>
    </source>
</evidence>
<dbReference type="PANTHER" id="PTHR37461:SF1">
    <property type="entry name" value="ANTI-SIGMA-K FACTOR RSKA"/>
    <property type="match status" value="1"/>
</dbReference>
<dbReference type="RefSeq" id="WP_386407930.1">
    <property type="nucleotide sequence ID" value="NZ_JBHTJH010000010.1"/>
</dbReference>
<dbReference type="Proteomes" id="UP001596978">
    <property type="component" value="Unassembled WGS sequence"/>
</dbReference>
<keyword evidence="1" id="KW-0472">Membrane</keyword>
<reference evidence="4" key="1">
    <citation type="journal article" date="2019" name="Int. J. Syst. Evol. Microbiol.">
        <title>The Global Catalogue of Microorganisms (GCM) 10K type strain sequencing project: providing services to taxonomists for standard genome sequencing and annotation.</title>
        <authorList>
            <consortium name="The Broad Institute Genomics Platform"/>
            <consortium name="The Broad Institute Genome Sequencing Center for Infectious Disease"/>
            <person name="Wu L."/>
            <person name="Ma J."/>
        </authorList>
    </citation>
    <scope>NUCLEOTIDE SEQUENCE [LARGE SCALE GENOMIC DNA]</scope>
    <source>
        <strain evidence="4">CCUG 62952</strain>
    </source>
</reference>
<dbReference type="PANTHER" id="PTHR37461">
    <property type="entry name" value="ANTI-SIGMA-K FACTOR RSKA"/>
    <property type="match status" value="1"/>
</dbReference>
<accession>A0ABW3CXV9</accession>
<name>A0ABW3CXV9_9FLAO</name>
<dbReference type="Pfam" id="PF10099">
    <property type="entry name" value="RskA_C"/>
    <property type="match status" value="1"/>
</dbReference>
<keyword evidence="1" id="KW-1133">Transmembrane helix</keyword>
<keyword evidence="4" id="KW-1185">Reference proteome</keyword>
<evidence type="ECO:0000259" key="2">
    <source>
        <dbReference type="Pfam" id="PF10099"/>
    </source>
</evidence>
<proteinExistence type="predicted"/>
<gene>
    <name evidence="3" type="ORF">ACFQ1M_10465</name>
</gene>
<evidence type="ECO:0000313" key="3">
    <source>
        <dbReference type="EMBL" id="MFD0862626.1"/>
    </source>
</evidence>
<keyword evidence="1" id="KW-0812">Transmembrane</keyword>
<organism evidence="3 4">
    <name type="scientific">Sungkyunkwania multivorans</name>
    <dbReference type="NCBI Taxonomy" id="1173618"/>
    <lineage>
        <taxon>Bacteria</taxon>
        <taxon>Pseudomonadati</taxon>
        <taxon>Bacteroidota</taxon>
        <taxon>Flavobacteriia</taxon>
        <taxon>Flavobacteriales</taxon>
        <taxon>Flavobacteriaceae</taxon>
        <taxon>Sungkyunkwania</taxon>
    </lineage>
</organism>
<feature type="transmembrane region" description="Helical" evidence="1">
    <location>
        <begin position="87"/>
        <end position="107"/>
    </location>
</feature>
<comment type="caution">
    <text evidence="3">The sequence shown here is derived from an EMBL/GenBank/DDBJ whole genome shotgun (WGS) entry which is preliminary data.</text>
</comment>
<protein>
    <submittedName>
        <fullName evidence="3">Anti-sigma factor domain-containing protein</fullName>
    </submittedName>
</protein>
<dbReference type="InterPro" id="IPR051474">
    <property type="entry name" value="Anti-sigma-K/W_factor"/>
</dbReference>
<dbReference type="InterPro" id="IPR018764">
    <property type="entry name" value="RskA_C"/>
</dbReference>
<dbReference type="EMBL" id="JBHTJH010000010">
    <property type="protein sequence ID" value="MFD0862626.1"/>
    <property type="molecule type" value="Genomic_DNA"/>
</dbReference>
<sequence>MKENLDIFLQSDLLERYLLGDTDTLETQKAESYIEKYPEVNKRYVAMQEDLERYARAHAVKAPAHIREVVIDEVRSSRAVTKRYPSWFTIVASAAAVLFAASTFYFYQEGRLLKAENTDAMKEIASLQNELSSSGTLLASAYEELSRLRNPETQKYVLRGNQRAKNLKTVAYVNPIEKISLINVVDLPNLPEDQVFQMWADIDGKMVSLGVLEKAENKLLRIPYNENATSYNITIERKGGNNHATVENLVANVEFQ</sequence>
<feature type="domain" description="Anti-sigma K factor RskA C-terminal" evidence="2">
    <location>
        <begin position="92"/>
        <end position="245"/>
    </location>
</feature>
<evidence type="ECO:0000256" key="1">
    <source>
        <dbReference type="SAM" id="Phobius"/>
    </source>
</evidence>